<evidence type="ECO:0000313" key="8">
    <source>
        <dbReference type="Proteomes" id="UP000509346"/>
    </source>
</evidence>
<proteinExistence type="predicted"/>
<feature type="transmembrane region" description="Helical" evidence="5">
    <location>
        <begin position="6"/>
        <end position="25"/>
    </location>
</feature>
<dbReference type="GO" id="GO:0008273">
    <property type="term" value="F:calcium, potassium:sodium antiporter activity"/>
    <property type="evidence" value="ECO:0007669"/>
    <property type="project" value="TreeGrafter"/>
</dbReference>
<feature type="transmembrane region" description="Helical" evidence="5">
    <location>
        <begin position="303"/>
        <end position="322"/>
    </location>
</feature>
<dbReference type="Proteomes" id="UP000509346">
    <property type="component" value="Chromosome"/>
</dbReference>
<feature type="transmembrane region" description="Helical" evidence="5">
    <location>
        <begin position="278"/>
        <end position="296"/>
    </location>
</feature>
<dbReference type="NCBIfam" id="TIGR00367">
    <property type="entry name" value="calcium/sodium antiporter"/>
    <property type="match status" value="1"/>
</dbReference>
<dbReference type="KEGG" id="hpel:HZS54_10565"/>
<dbReference type="AlphaFoldDB" id="A0A7D5TGT8"/>
<dbReference type="Pfam" id="PF01699">
    <property type="entry name" value="Na_Ca_ex"/>
    <property type="match status" value="2"/>
</dbReference>
<reference evidence="7 8" key="1">
    <citation type="submission" date="2020-07" db="EMBL/GenBank/DDBJ databases">
        <title>Halosimplex litoreum sp. nov. and Halosimplex rubrum sp. nov., isolated from different salt environments.</title>
        <authorList>
            <person name="Cui H."/>
        </authorList>
    </citation>
    <scope>NUCLEOTIDE SEQUENCE [LARGE SCALE GENOMIC DNA]</scope>
    <source>
        <strain evidence="7 8">R2</strain>
    </source>
</reference>
<organism evidence="7 8">
    <name type="scientific">Halosimplex pelagicum</name>
    <dbReference type="NCBI Taxonomy" id="869886"/>
    <lineage>
        <taxon>Archaea</taxon>
        <taxon>Methanobacteriati</taxon>
        <taxon>Methanobacteriota</taxon>
        <taxon>Stenosarchaea group</taxon>
        <taxon>Halobacteria</taxon>
        <taxon>Halobacteriales</taxon>
        <taxon>Haloarculaceae</taxon>
        <taxon>Halosimplex</taxon>
    </lineage>
</organism>
<evidence type="ECO:0000256" key="3">
    <source>
        <dbReference type="ARBA" id="ARBA00022989"/>
    </source>
</evidence>
<evidence type="ECO:0000256" key="5">
    <source>
        <dbReference type="SAM" id="Phobius"/>
    </source>
</evidence>
<feature type="transmembrane region" description="Helical" evidence="5">
    <location>
        <begin position="37"/>
        <end position="56"/>
    </location>
</feature>
<dbReference type="InterPro" id="IPR004837">
    <property type="entry name" value="NaCa_Exmemb"/>
</dbReference>
<accession>A0A7D5TGT8</accession>
<feature type="transmembrane region" description="Helical" evidence="5">
    <location>
        <begin position="245"/>
        <end position="266"/>
    </location>
</feature>
<dbReference type="EMBL" id="CP058909">
    <property type="protein sequence ID" value="QLH82036.1"/>
    <property type="molecule type" value="Genomic_DNA"/>
</dbReference>
<dbReference type="GeneID" id="56083036"/>
<dbReference type="GO" id="GO:0006874">
    <property type="term" value="P:intracellular calcium ion homeostasis"/>
    <property type="evidence" value="ECO:0007669"/>
    <property type="project" value="TreeGrafter"/>
</dbReference>
<feature type="transmembrane region" description="Helical" evidence="5">
    <location>
        <begin position="76"/>
        <end position="100"/>
    </location>
</feature>
<evidence type="ECO:0000313" key="7">
    <source>
        <dbReference type="EMBL" id="QLH82036.1"/>
    </source>
</evidence>
<keyword evidence="3 5" id="KW-1133">Transmembrane helix</keyword>
<dbReference type="GO" id="GO:0005262">
    <property type="term" value="F:calcium channel activity"/>
    <property type="evidence" value="ECO:0007669"/>
    <property type="project" value="TreeGrafter"/>
</dbReference>
<feature type="transmembrane region" description="Helical" evidence="5">
    <location>
        <begin position="180"/>
        <end position="198"/>
    </location>
</feature>
<feature type="transmembrane region" description="Helical" evidence="5">
    <location>
        <begin position="134"/>
        <end position="153"/>
    </location>
</feature>
<dbReference type="PANTHER" id="PTHR10846">
    <property type="entry name" value="SODIUM/POTASSIUM/CALCIUM EXCHANGER"/>
    <property type="match status" value="1"/>
</dbReference>
<dbReference type="GO" id="GO:0005886">
    <property type="term" value="C:plasma membrane"/>
    <property type="evidence" value="ECO:0007669"/>
    <property type="project" value="TreeGrafter"/>
</dbReference>
<dbReference type="OrthoDB" id="142185at2157"/>
<sequence>MVEPISLLLSGDVAVLLVGIVLLYVGAELLVDGAASLALGYGMHATTVGVTVIAFATTAPELIVSTVGGVTESDGIALGNIIGSNVANIGLVLGMSTVAYPMRVDRSLVRKHGPFMLLAVVGLVALSADSLLGMIDGILLLGLLAVYTGYIIYRARRSDNAVLPDELAPEDEQTGSRLDVLKLLGAIICLLAGSRALIVGGQGVLHALGFGDLFVGLTIIAFGTSMPELATSLVSAYREGAAFSVGNVIGSNIYNILAVIGLVAVLVPIRVSASTKTIELPLLVAFTVVALALLGFRERLSRLEGGILLGGYGMFIYVLLVTRGF</sequence>
<feature type="domain" description="Sodium/calcium exchanger membrane region" evidence="6">
    <location>
        <begin position="183"/>
        <end position="320"/>
    </location>
</feature>
<keyword evidence="4 5" id="KW-0472">Membrane</keyword>
<dbReference type="InterPro" id="IPR004481">
    <property type="entry name" value="K/Na/Ca-exchanger"/>
</dbReference>
<evidence type="ECO:0000256" key="4">
    <source>
        <dbReference type="ARBA" id="ARBA00023136"/>
    </source>
</evidence>
<dbReference type="InterPro" id="IPR044880">
    <property type="entry name" value="NCX_ion-bd_dom_sf"/>
</dbReference>
<dbReference type="RefSeq" id="WP_179922504.1">
    <property type="nucleotide sequence ID" value="NZ_CP058909.1"/>
</dbReference>
<dbReference type="Gene3D" id="1.20.1420.30">
    <property type="entry name" value="NCX, central ion-binding region"/>
    <property type="match status" value="1"/>
</dbReference>
<keyword evidence="8" id="KW-1185">Reference proteome</keyword>
<keyword evidence="2 5" id="KW-0812">Transmembrane</keyword>
<gene>
    <name evidence="7" type="ORF">HZS54_10565</name>
</gene>
<name>A0A7D5TGT8_9EURY</name>
<feature type="domain" description="Sodium/calcium exchanger membrane region" evidence="6">
    <location>
        <begin position="13"/>
        <end position="152"/>
    </location>
</feature>
<evidence type="ECO:0000256" key="2">
    <source>
        <dbReference type="ARBA" id="ARBA00022692"/>
    </source>
</evidence>
<comment type="subcellular location">
    <subcellularLocation>
        <location evidence="1">Membrane</location>
        <topology evidence="1">Multi-pass membrane protein</topology>
    </subcellularLocation>
</comment>
<dbReference type="PANTHER" id="PTHR10846:SF8">
    <property type="entry name" value="INNER MEMBRANE PROTEIN YRBG"/>
    <property type="match status" value="1"/>
</dbReference>
<protein>
    <submittedName>
        <fullName evidence="7">Calcium/sodium antiporter</fullName>
    </submittedName>
</protein>
<evidence type="ECO:0000256" key="1">
    <source>
        <dbReference type="ARBA" id="ARBA00004141"/>
    </source>
</evidence>
<evidence type="ECO:0000259" key="6">
    <source>
        <dbReference type="Pfam" id="PF01699"/>
    </source>
</evidence>